<proteinExistence type="predicted"/>
<feature type="domain" description="Phosphatidic acid phosphatase type 2/haloperoxidase" evidence="1">
    <location>
        <begin position="76"/>
        <end position="182"/>
    </location>
</feature>
<dbReference type="Proteomes" id="UP001501251">
    <property type="component" value="Unassembled WGS sequence"/>
</dbReference>
<dbReference type="SUPFAM" id="SSF48317">
    <property type="entry name" value="Acid phosphatase/Vanadium-dependent haloperoxidase"/>
    <property type="match status" value="1"/>
</dbReference>
<dbReference type="RefSeq" id="WP_344916468.1">
    <property type="nucleotide sequence ID" value="NZ_BAABAQ010000002.1"/>
</dbReference>
<reference evidence="3" key="1">
    <citation type="journal article" date="2019" name="Int. J. Syst. Evol. Microbiol.">
        <title>The Global Catalogue of Microorganisms (GCM) 10K type strain sequencing project: providing services to taxonomists for standard genome sequencing and annotation.</title>
        <authorList>
            <consortium name="The Broad Institute Genomics Platform"/>
            <consortium name="The Broad Institute Genome Sequencing Center for Infectious Disease"/>
            <person name="Wu L."/>
            <person name="Ma J."/>
        </authorList>
    </citation>
    <scope>NUCLEOTIDE SEQUENCE [LARGE SCALE GENOMIC DNA]</scope>
    <source>
        <strain evidence="3">JCM 17388</strain>
    </source>
</reference>
<dbReference type="Pfam" id="PF01569">
    <property type="entry name" value="PAP2"/>
    <property type="match status" value="1"/>
</dbReference>
<evidence type="ECO:0000313" key="3">
    <source>
        <dbReference type="Proteomes" id="UP001501251"/>
    </source>
</evidence>
<accession>A0ABP8AL16</accession>
<evidence type="ECO:0000259" key="1">
    <source>
        <dbReference type="SMART" id="SM00014"/>
    </source>
</evidence>
<dbReference type="SMART" id="SM00014">
    <property type="entry name" value="acidPPc"/>
    <property type="match status" value="1"/>
</dbReference>
<comment type="caution">
    <text evidence="2">The sequence shown here is derived from an EMBL/GenBank/DDBJ whole genome shotgun (WGS) entry which is preliminary data.</text>
</comment>
<protein>
    <recommendedName>
        <fullName evidence="1">Phosphatidic acid phosphatase type 2/haloperoxidase domain-containing protein</fullName>
    </recommendedName>
</protein>
<organism evidence="2 3">
    <name type="scientific">Streptosporangium oxazolinicum</name>
    <dbReference type="NCBI Taxonomy" id="909287"/>
    <lineage>
        <taxon>Bacteria</taxon>
        <taxon>Bacillati</taxon>
        <taxon>Actinomycetota</taxon>
        <taxon>Actinomycetes</taxon>
        <taxon>Streptosporangiales</taxon>
        <taxon>Streptosporangiaceae</taxon>
        <taxon>Streptosporangium</taxon>
    </lineage>
</organism>
<gene>
    <name evidence="2" type="ORF">GCM10022252_15740</name>
</gene>
<evidence type="ECO:0000313" key="2">
    <source>
        <dbReference type="EMBL" id="GAA4185405.1"/>
    </source>
</evidence>
<dbReference type="InterPro" id="IPR000326">
    <property type="entry name" value="PAP2/HPO"/>
</dbReference>
<name>A0ABP8AL16_9ACTN</name>
<sequence>MIFSRSVAVRDAHDARGRKSVGSAPRGRGLDERLLAIFTGQRRTGLVSIAHTVTHLGSPTLMGAQVAALAAGTRDWRLLAVYVSGLATRHQVASVIDRARPPREGWRETPIGPSFPSRHTTTALLGTLLITERLTGSPGRAAAAGIAVGGAVGVSRLLLGVHWPSDVAGGAVFAYLWWALFGRRTSPLSTPLTYAPGR</sequence>
<keyword evidence="3" id="KW-1185">Reference proteome</keyword>
<dbReference type="PANTHER" id="PTHR14969:SF13">
    <property type="entry name" value="AT30094P"/>
    <property type="match status" value="1"/>
</dbReference>
<dbReference type="InterPro" id="IPR036938">
    <property type="entry name" value="PAP2/HPO_sf"/>
</dbReference>
<dbReference type="PANTHER" id="PTHR14969">
    <property type="entry name" value="SPHINGOSINE-1-PHOSPHATE PHOSPHOHYDROLASE"/>
    <property type="match status" value="1"/>
</dbReference>
<dbReference type="EMBL" id="BAABAQ010000002">
    <property type="protein sequence ID" value="GAA4185405.1"/>
    <property type="molecule type" value="Genomic_DNA"/>
</dbReference>
<dbReference type="Gene3D" id="1.20.144.10">
    <property type="entry name" value="Phosphatidic acid phosphatase type 2/haloperoxidase"/>
    <property type="match status" value="1"/>
</dbReference>